<evidence type="ECO:0000256" key="3">
    <source>
        <dbReference type="ARBA" id="ARBA00010768"/>
    </source>
</evidence>
<dbReference type="STRING" id="70448.A0A090M610"/>
<feature type="region of interest" description="Disordered" evidence="6">
    <location>
        <begin position="1"/>
        <end position="22"/>
    </location>
</feature>
<dbReference type="AlphaFoldDB" id="A0A090M610"/>
<protein>
    <submittedName>
        <fullName evidence="8">Inositol polyphosphate-related phosphatase</fullName>
    </submittedName>
</protein>
<dbReference type="InParanoid" id="A0A090M610"/>
<evidence type="ECO:0000256" key="5">
    <source>
        <dbReference type="ARBA" id="ARBA00023329"/>
    </source>
</evidence>
<dbReference type="InterPro" id="IPR036691">
    <property type="entry name" value="Endo/exonu/phosph_ase_sf"/>
</dbReference>
<comment type="similarity">
    <text evidence="3">Belongs to the inositol polyphosphate 5-phosphatase family.</text>
</comment>
<dbReference type="Gene3D" id="3.60.10.10">
    <property type="entry name" value="Endonuclease/exonuclease/phosphatase"/>
    <property type="match status" value="1"/>
</dbReference>
<evidence type="ECO:0000256" key="4">
    <source>
        <dbReference type="ARBA" id="ARBA00022753"/>
    </source>
</evidence>
<dbReference type="SUPFAM" id="SSF48350">
    <property type="entry name" value="GTPase activation domain, GAP"/>
    <property type="match status" value="1"/>
</dbReference>
<dbReference type="GO" id="GO:0007165">
    <property type="term" value="P:signal transduction"/>
    <property type="evidence" value="ECO:0007669"/>
    <property type="project" value="InterPro"/>
</dbReference>
<dbReference type="RefSeq" id="XP_022838751.1">
    <property type="nucleotide sequence ID" value="XM_022984489.1"/>
</dbReference>
<gene>
    <name evidence="8" type="ORF">OT_ostta04g02150</name>
</gene>
<reference evidence="8 9" key="2">
    <citation type="journal article" date="2014" name="BMC Genomics">
        <title>An improved genome of the model marine alga Ostreococcus tauri unfolds by assessing Illumina de novo assemblies.</title>
        <authorList>
            <person name="Blanc-Mathieu R."/>
            <person name="Verhelst B."/>
            <person name="Derelle E."/>
            <person name="Rombauts S."/>
            <person name="Bouget F.Y."/>
            <person name="Carre I."/>
            <person name="Chateau A."/>
            <person name="Eyre-Walker A."/>
            <person name="Grimsley N."/>
            <person name="Moreau H."/>
            <person name="Piegu B."/>
            <person name="Rivals E."/>
            <person name="Schackwitz W."/>
            <person name="Van de Peer Y."/>
            <person name="Piganeau G."/>
        </authorList>
    </citation>
    <scope>NUCLEOTIDE SEQUENCE [LARGE SCALE GENOMIC DNA]</scope>
    <source>
        <strain evidence="9">OTTH 0595 / CCAP 157/2 / RCC745</strain>
    </source>
</reference>
<dbReference type="Gene3D" id="1.10.555.10">
    <property type="entry name" value="Rho GTPase activation protein"/>
    <property type="match status" value="1"/>
</dbReference>
<feature type="domain" description="Rho-GAP" evidence="7">
    <location>
        <begin position="594"/>
        <end position="785"/>
    </location>
</feature>
<evidence type="ECO:0000256" key="1">
    <source>
        <dbReference type="ARBA" id="ARBA00004146"/>
    </source>
</evidence>
<dbReference type="EMBL" id="CAID01000004">
    <property type="protein sequence ID" value="CEF97554.1"/>
    <property type="molecule type" value="Genomic_DNA"/>
</dbReference>
<evidence type="ECO:0000259" key="7">
    <source>
        <dbReference type="PROSITE" id="PS50238"/>
    </source>
</evidence>
<dbReference type="InterPro" id="IPR046985">
    <property type="entry name" value="IP5"/>
</dbReference>
<accession>A0A090M610</accession>
<organism evidence="8 9">
    <name type="scientific">Ostreococcus tauri</name>
    <name type="common">Marine green alga</name>
    <dbReference type="NCBI Taxonomy" id="70448"/>
    <lineage>
        <taxon>Eukaryota</taxon>
        <taxon>Viridiplantae</taxon>
        <taxon>Chlorophyta</taxon>
        <taxon>Mamiellophyceae</taxon>
        <taxon>Mamiellales</taxon>
        <taxon>Bathycoccaceae</taxon>
        <taxon>Ostreococcus</taxon>
    </lineage>
</organism>
<dbReference type="InterPro" id="IPR000198">
    <property type="entry name" value="RhoGAP_dom"/>
</dbReference>
<dbReference type="SMART" id="SM00128">
    <property type="entry name" value="IPPc"/>
    <property type="match status" value="1"/>
</dbReference>
<dbReference type="KEGG" id="ota:OT_ostta04g02150"/>
<dbReference type="Gene3D" id="2.60.40.10">
    <property type="entry name" value="Immunoglobulins"/>
    <property type="match status" value="1"/>
</dbReference>
<dbReference type="GO" id="GO:0004439">
    <property type="term" value="F:phosphatidylinositol-4,5-bisphosphate 5-phosphatase activity"/>
    <property type="evidence" value="ECO:0007669"/>
    <property type="project" value="TreeGrafter"/>
</dbReference>
<keyword evidence="5" id="KW-0968">Cytoplasmic vesicle</keyword>
<reference evidence="9" key="1">
    <citation type="journal article" date="2006" name="Proc. Natl. Acad. Sci. U.S.A.">
        <title>Genome analysis of the smallest free-living eukaryote Ostreococcus tauri unveils many unique features.</title>
        <authorList>
            <person name="Derelle E."/>
            <person name="Ferraz C."/>
            <person name="Rombauts S."/>
            <person name="Rouze P."/>
            <person name="Worden A.Z."/>
            <person name="Robbens S."/>
            <person name="Partensky F."/>
            <person name="Degroeve S."/>
            <person name="Echeynie S."/>
            <person name="Cooke R."/>
            <person name="Saeys Y."/>
            <person name="Wuyts J."/>
            <person name="Jabbari K."/>
            <person name="Bowler C."/>
            <person name="Panaud O."/>
            <person name="Piegu B."/>
            <person name="Ball S.G."/>
            <person name="Ral J.-P."/>
            <person name="Bouget F.-Y."/>
            <person name="Piganeau G."/>
            <person name="De Baets B."/>
            <person name="Picard A."/>
            <person name="Delseny M."/>
            <person name="Demaille J."/>
            <person name="Van de Peer Y."/>
            <person name="Moreau H."/>
        </authorList>
    </citation>
    <scope>NUCLEOTIDE SEQUENCE [LARGE SCALE GENOMIC DNA]</scope>
    <source>
        <strain evidence="9">OTTH 0595 / CCAP 157/2 / RCC745</strain>
    </source>
</reference>
<dbReference type="GO" id="GO:0030670">
    <property type="term" value="C:phagocytic vesicle membrane"/>
    <property type="evidence" value="ECO:0007669"/>
    <property type="project" value="UniProtKB-SubCell"/>
</dbReference>
<dbReference type="GO" id="GO:0031901">
    <property type="term" value="C:early endosome membrane"/>
    <property type="evidence" value="ECO:0007669"/>
    <property type="project" value="UniProtKB-SubCell"/>
</dbReference>
<dbReference type="Pfam" id="PF22669">
    <property type="entry name" value="Exo_endo_phos2"/>
    <property type="match status" value="2"/>
</dbReference>
<evidence type="ECO:0000313" key="8">
    <source>
        <dbReference type="EMBL" id="CEF97554.1"/>
    </source>
</evidence>
<proteinExistence type="inferred from homology"/>
<dbReference type="Proteomes" id="UP000009170">
    <property type="component" value="Unassembled WGS sequence"/>
</dbReference>
<dbReference type="GeneID" id="9834069"/>
<dbReference type="PANTHER" id="PTHR11200:SF300">
    <property type="entry name" value="TYPE II INOSITOL 1,4,5-TRISPHOSPHATE 5-PHOSPHATASE"/>
    <property type="match status" value="1"/>
</dbReference>
<evidence type="ECO:0000256" key="2">
    <source>
        <dbReference type="ARBA" id="ARBA00004580"/>
    </source>
</evidence>
<sequence>MVKTRSMRSTPEGTRAHPLAREWSSTMHPSVVREAFLAESIDAYTTRVRTRVTTGTWNTNGKAPRGDEDVRGWLMGARGEEGTPDVVVVGFQEIVPLHVDKVLAGKDAAATEAWEEVLDRALNGDAARQGATKRRGTMVDYDASYGNDAGRGGGASTSGTTSWVSFDDADVSRRAKSKAEPTYRPVAQKQLVGVYITVWVKTSLLPHLKDVRVASVATGFNIGVGVLGNKGACAVWMKLYSTPLVFVCSHLSAGTKPGDEHRRNEDFATIVDQLRFHPPDGLDGVEHTIEDAASAIWMGDLNYRLNATDKFVRDCITKGTFSQLLACDQLNIERAGGRVFQGWHESELTFAPTYKYRPGTNIYSGAEDADADVVDAGQKKEEEKKRTPAWCDRVLWNGDFDINLLEYGRSELTHSDHKPVHAVFSIVVRELDPQKLNALMFDLRRRLDHVEMAAQPKCAIVNPSVDLGEMFYSRDALGEFTMSNVGDVPAKFSLVSPIPGGPATPGWITVNPMAGSLLPGEEIVLKVRACVQGGRESGPSAFSHDSLSRRSEEPLIEIGAKPKLVEAVLVVRLEGGRDFFVMVKGQYIPCVFGTPLEDLPTTMFPPNCPQVISTLVDYVFENISTAPGIFFEPLDGLRTPGGVAKIAETLQHGETDIDFGALGVNVYDVGEALVSLLSALPRRILDEPGVLDAVDAMKLDDPQPKEFAHGLLGRHLSTKAKAALVHIAALIKRLDEECAKTGARVHVTEMILTFATCLFPESTEQPNPRRVAFIGALAGCHPSFLRTLRAREVAPPPSEPSFLPGWFNFSVSPEPQESTGNASGNLIDF</sequence>
<dbReference type="OrthoDB" id="62798at2759"/>
<keyword evidence="9" id="KW-1185">Reference proteome</keyword>
<dbReference type="InterPro" id="IPR000300">
    <property type="entry name" value="IPPc"/>
</dbReference>
<comment type="subcellular location">
    <subcellularLocation>
        <location evidence="2">Cytoplasmic vesicle</location>
        <location evidence="2">Phagosome membrane</location>
    </subcellularLocation>
    <subcellularLocation>
        <location evidence="1">Early endosome membrane</location>
    </subcellularLocation>
</comment>
<dbReference type="PANTHER" id="PTHR11200">
    <property type="entry name" value="INOSITOL 5-PHOSPHATASE"/>
    <property type="match status" value="1"/>
</dbReference>
<dbReference type="GO" id="GO:0046856">
    <property type="term" value="P:phosphatidylinositol dephosphorylation"/>
    <property type="evidence" value="ECO:0007669"/>
    <property type="project" value="InterPro"/>
</dbReference>
<dbReference type="InterPro" id="IPR013783">
    <property type="entry name" value="Ig-like_fold"/>
</dbReference>
<evidence type="ECO:0000256" key="6">
    <source>
        <dbReference type="SAM" id="MobiDB-lite"/>
    </source>
</evidence>
<comment type="caution">
    <text evidence="8">The sequence shown here is derived from an EMBL/GenBank/DDBJ whole genome shotgun (WGS) entry which is preliminary data.</text>
</comment>
<evidence type="ECO:0000313" key="9">
    <source>
        <dbReference type="Proteomes" id="UP000009170"/>
    </source>
</evidence>
<dbReference type="InterPro" id="IPR008936">
    <property type="entry name" value="Rho_GTPase_activation_prot"/>
</dbReference>
<dbReference type="PROSITE" id="PS50238">
    <property type="entry name" value="RHOGAP"/>
    <property type="match status" value="1"/>
</dbReference>
<keyword evidence="4" id="KW-0967">Endosome</keyword>
<dbReference type="SUPFAM" id="SSF56219">
    <property type="entry name" value="DNase I-like"/>
    <property type="match status" value="1"/>
</dbReference>
<name>A0A090M610_OSTTA</name>